<name>A0A5C6YXV9_9FLAO</name>
<dbReference type="RefSeq" id="WP_111845158.1">
    <property type="nucleotide sequence ID" value="NZ_UEGI01000014.1"/>
</dbReference>
<reference evidence="1 2" key="1">
    <citation type="submission" date="2019-08" db="EMBL/GenBank/DDBJ databases">
        <title>Genome of Aequorivita antarctica SW49 (type strain).</title>
        <authorList>
            <person name="Bowman J.P."/>
        </authorList>
    </citation>
    <scope>NUCLEOTIDE SEQUENCE [LARGE SCALE GENOMIC DNA]</scope>
    <source>
        <strain evidence="1 2">SW49</strain>
    </source>
</reference>
<gene>
    <name evidence="1" type="ORF">ESU54_11485</name>
</gene>
<organism evidence="1 2">
    <name type="scientific">Aequorivita antarctica</name>
    <dbReference type="NCBI Taxonomy" id="153266"/>
    <lineage>
        <taxon>Bacteria</taxon>
        <taxon>Pseudomonadati</taxon>
        <taxon>Bacteroidota</taxon>
        <taxon>Flavobacteriia</taxon>
        <taxon>Flavobacteriales</taxon>
        <taxon>Flavobacteriaceae</taxon>
        <taxon>Aequorivita</taxon>
    </lineage>
</organism>
<dbReference type="EMBL" id="VORT01000008">
    <property type="protein sequence ID" value="TXD72432.1"/>
    <property type="molecule type" value="Genomic_DNA"/>
</dbReference>
<dbReference type="Proteomes" id="UP000321497">
    <property type="component" value="Unassembled WGS sequence"/>
</dbReference>
<evidence type="ECO:0000313" key="2">
    <source>
        <dbReference type="Proteomes" id="UP000321497"/>
    </source>
</evidence>
<protein>
    <submittedName>
        <fullName evidence="1">Uncharacterized protein</fullName>
    </submittedName>
</protein>
<keyword evidence="2" id="KW-1185">Reference proteome</keyword>
<dbReference type="AlphaFoldDB" id="A0A5C6YXV9"/>
<comment type="caution">
    <text evidence="1">The sequence shown here is derived from an EMBL/GenBank/DDBJ whole genome shotgun (WGS) entry which is preliminary data.</text>
</comment>
<dbReference type="OrthoDB" id="7066022at2"/>
<sequence>MEQTEFLEKNIFTDLKNLNEGSEIDAVPYFSEDDFEIVLQRVEHFGIGVYTIESRLNGEVSEVAAHEDFKKKATDPKWYKKAFLTFKSRQPGLSYSATYKVSNKLLAKQNTIGDEELS</sequence>
<proteinExistence type="predicted"/>
<accession>A0A5C6YXV9</accession>
<evidence type="ECO:0000313" key="1">
    <source>
        <dbReference type="EMBL" id="TXD72432.1"/>
    </source>
</evidence>